<protein>
    <submittedName>
        <fullName evidence="2">HNH endonuclease</fullName>
    </submittedName>
</protein>
<dbReference type="GO" id="GO:0004519">
    <property type="term" value="F:endonuclease activity"/>
    <property type="evidence" value="ECO:0007669"/>
    <property type="project" value="UniProtKB-KW"/>
</dbReference>
<dbReference type="EMBL" id="CP047129">
    <property type="protein sequence ID" value="QHB62746.1"/>
    <property type="molecule type" value="Genomic_DNA"/>
</dbReference>
<proteinExistence type="predicted"/>
<dbReference type="Proteomes" id="UP000464884">
    <property type="component" value="Chromosome"/>
</dbReference>
<organism evidence="2 3">
    <name type="scientific">Bifidobacterium adolescentis</name>
    <dbReference type="NCBI Taxonomy" id="1680"/>
    <lineage>
        <taxon>Bacteria</taxon>
        <taxon>Bacillati</taxon>
        <taxon>Actinomycetota</taxon>
        <taxon>Actinomycetes</taxon>
        <taxon>Bifidobacteriales</taxon>
        <taxon>Bifidobacteriaceae</taxon>
        <taxon>Bifidobacterium</taxon>
    </lineage>
</organism>
<feature type="transmembrane region" description="Helical" evidence="1">
    <location>
        <begin position="72"/>
        <end position="93"/>
    </location>
</feature>
<gene>
    <name evidence="2" type="ORF">F3K97_05325</name>
</gene>
<evidence type="ECO:0000256" key="1">
    <source>
        <dbReference type="SAM" id="Phobius"/>
    </source>
</evidence>
<keyword evidence="1" id="KW-0812">Transmembrane</keyword>
<keyword evidence="1" id="KW-0472">Membrane</keyword>
<keyword evidence="2" id="KW-0378">Hydrolase</keyword>
<sequence length="220" mass="25307">MRRTLSRLWGAYRWFRVACYVGGALSGTSLGSALVWLAYRFRRLGELATDSPEYASDQRLLPAPHMPDLSSWARPALAALAVLAALLVVRALLRWPMKKPDNPFDRDPRRLFTDSDRAWIDSCCQGRCEHRYLFGLLRCRYKAQQLDHWYPYAKGGATSRRNLVDLCARHNNRKSDHVPTRLQTAMLAHARLKYFPPEWRGYCRPDGLADDPDRDATDEA</sequence>
<accession>A0A6I6QYJ7</accession>
<keyword evidence="1" id="KW-1133">Transmembrane helix</keyword>
<name>A0A6I6QYJ7_BIFAD</name>
<dbReference type="RefSeq" id="WP_159140645.1">
    <property type="nucleotide sequence ID" value="NZ_CP047129.1"/>
</dbReference>
<feature type="transmembrane region" description="Helical" evidence="1">
    <location>
        <begin position="20"/>
        <end position="39"/>
    </location>
</feature>
<reference evidence="2 3" key="1">
    <citation type="submission" date="2019-12" db="EMBL/GenBank/DDBJ databases">
        <title>Draft Genome Sequence of Bifidobacterium adolescentis ZJ2.</title>
        <authorList>
            <person name="Jin Z."/>
        </authorList>
    </citation>
    <scope>NUCLEOTIDE SEQUENCE [LARGE SCALE GENOMIC DNA]</scope>
    <source>
        <strain evidence="2 3">ZJ2</strain>
    </source>
</reference>
<keyword evidence="2" id="KW-0255">Endonuclease</keyword>
<dbReference type="Gene3D" id="1.10.30.50">
    <property type="match status" value="1"/>
</dbReference>
<evidence type="ECO:0000313" key="3">
    <source>
        <dbReference type="Proteomes" id="UP000464884"/>
    </source>
</evidence>
<dbReference type="AlphaFoldDB" id="A0A6I6QYJ7"/>
<keyword evidence="2" id="KW-0540">Nuclease</keyword>
<evidence type="ECO:0000313" key="2">
    <source>
        <dbReference type="EMBL" id="QHB62746.1"/>
    </source>
</evidence>